<evidence type="ECO:0000256" key="1">
    <source>
        <dbReference type="ARBA" id="ARBA00022723"/>
    </source>
</evidence>
<evidence type="ECO:0000313" key="10">
    <source>
        <dbReference type="Proteomes" id="UP000319663"/>
    </source>
</evidence>
<evidence type="ECO:0000256" key="3">
    <source>
        <dbReference type="ARBA" id="ARBA00023125"/>
    </source>
</evidence>
<evidence type="ECO:0000313" key="9">
    <source>
        <dbReference type="EMBL" id="TQB72697.1"/>
    </source>
</evidence>
<feature type="compositionally biased region" description="Polar residues" evidence="6">
    <location>
        <begin position="101"/>
        <end position="148"/>
    </location>
</feature>
<sequence>MACEMCYRRKIKCEFEGSNPVCAQCRRRNTKCVFDRKNTKRDSLKRKQYIRSLEERVERIQALLKAAGILNEEAVNQDELLYEDEDEQSEEDHDFIEGVQQRNANSTQPNGSRRNANHGNKSGISTPTDSVTAQSNHKPNCSSSSNPQLAHGRCSTCDLQYVPLIRADSREDLRYYGRSSSLSILSREGVEWIKKRTGDTSFLNVIYSDSLRDDSMDCWRPDVFHDLFASQVYKPLPPRAEVFALLQDYFCTVNRLFPLYHKPTFMRLIEWQYTQQTCDDAARWASLNIIIALAYEFRFSNSQKPEKDREKALLYFKNAMSVFTELTFRRTDLLSVQALLGMAMFLRGNTDSQTASPVLTAALASCHRMGLHRNILRPGLSPAEQEQRKRVFWIAYILDQSIRLGSAPAQNLDDFDVDYPQAESDEESLSEDSSVYLGFFRQFCLLSVIRGRIYVRLYGANSFEQRPADICEAVHELSANLEEWWNECPFQNQFKLKPGAPDFLFGLASIGLRLVYYNSLIMIHRMLPLLNVMVGRNSMWRSKLHIDMASLDNQASSSSAICLQAARDSLKLVNHMPWGDVSWLWPTLYYVFHAVMIIFVNVLANQRPLEAREDLHSLNMAATFFTTLTPVDGAFRYSIFMSKMAVYFERMARMVVERNEKENRSLKGSNNNVNPNASPTMRERRPRNTPPSERTAQSRRLDRRPGPTFEAHSPNDLSVNSAGYAIPGSPATLNVAMHANDYFQVAQGMPVTSANEIPNFNAALDHSSFTFADNSGSPSTAASVIPEFWHVPLTADWEFGFPDQSFGDMYIQTHAHPQPQPQPPPPQAHQYPLSTMATTEPSLHVPEQSAYSPDSWLYTHSNSNINNNVYGNAGLASVSVPPQDPFEGGNVVWTDGFMDSY</sequence>
<dbReference type="STRING" id="5098.A0A507QW69"/>
<dbReference type="PANTHER" id="PTHR46910">
    <property type="entry name" value="TRANSCRIPTION FACTOR PDR1"/>
    <property type="match status" value="1"/>
</dbReference>
<keyword evidence="1" id="KW-0479">Metal-binding</keyword>
<dbReference type="Gene3D" id="4.10.240.10">
    <property type="entry name" value="Zn(2)-C6 fungal-type DNA-binding domain"/>
    <property type="match status" value="1"/>
</dbReference>
<dbReference type="Pfam" id="PF04082">
    <property type="entry name" value="Fungal_trans"/>
    <property type="match status" value="1"/>
</dbReference>
<keyword evidence="10" id="KW-1185">Reference proteome</keyword>
<dbReference type="PANTHER" id="PTHR46910:SF2">
    <property type="entry name" value="ZN(II)2CYS6 TRANSCRIPTION FACTOR (EUROFUNG)"/>
    <property type="match status" value="1"/>
</dbReference>
<evidence type="ECO:0000256" key="5">
    <source>
        <dbReference type="ARBA" id="ARBA00023242"/>
    </source>
</evidence>
<keyword evidence="3" id="KW-0238">DNA-binding</keyword>
<dbReference type="CDD" id="cd00067">
    <property type="entry name" value="GAL4"/>
    <property type="match status" value="1"/>
</dbReference>
<dbReference type="GO" id="GO:0008270">
    <property type="term" value="F:zinc ion binding"/>
    <property type="evidence" value="ECO:0007669"/>
    <property type="project" value="InterPro"/>
</dbReference>
<keyword evidence="4" id="KW-0804">Transcription</keyword>
<dbReference type="SMART" id="SM00906">
    <property type="entry name" value="Fungal_trans"/>
    <property type="match status" value="1"/>
</dbReference>
<name>A0A507QW69_MONPU</name>
<accession>A0A507QW69</accession>
<evidence type="ECO:0000256" key="6">
    <source>
        <dbReference type="SAM" id="MobiDB-lite"/>
    </source>
</evidence>
<keyword evidence="7" id="KW-1133">Transmembrane helix</keyword>
<dbReference type="EMBL" id="VIFY01000059">
    <property type="protein sequence ID" value="TQB72697.1"/>
    <property type="molecule type" value="Genomic_DNA"/>
</dbReference>
<dbReference type="SUPFAM" id="SSF57701">
    <property type="entry name" value="Zn2/Cys6 DNA-binding domain"/>
    <property type="match status" value="1"/>
</dbReference>
<feature type="transmembrane region" description="Helical" evidence="7">
    <location>
        <begin position="583"/>
        <end position="604"/>
    </location>
</feature>
<keyword evidence="2" id="KW-0805">Transcription regulation</keyword>
<gene>
    <name evidence="9" type="ORF">MPDQ_006562</name>
</gene>
<dbReference type="PROSITE" id="PS50048">
    <property type="entry name" value="ZN2_CY6_FUNGAL_2"/>
    <property type="match status" value="1"/>
</dbReference>
<dbReference type="InterPro" id="IPR036864">
    <property type="entry name" value="Zn2-C6_fun-type_DNA-bd_sf"/>
</dbReference>
<comment type="caution">
    <text evidence="9">The sequence shown here is derived from an EMBL/GenBank/DDBJ whole genome shotgun (WGS) entry which is preliminary data.</text>
</comment>
<evidence type="ECO:0000256" key="4">
    <source>
        <dbReference type="ARBA" id="ARBA00023163"/>
    </source>
</evidence>
<feature type="region of interest" description="Disordered" evidence="6">
    <location>
        <begin position="101"/>
        <end position="151"/>
    </location>
</feature>
<evidence type="ECO:0000256" key="7">
    <source>
        <dbReference type="SAM" id="Phobius"/>
    </source>
</evidence>
<keyword evidence="7" id="KW-0472">Membrane</keyword>
<evidence type="ECO:0000259" key="8">
    <source>
        <dbReference type="PROSITE" id="PS50048"/>
    </source>
</evidence>
<keyword evidence="7" id="KW-0812">Transmembrane</keyword>
<evidence type="ECO:0000256" key="2">
    <source>
        <dbReference type="ARBA" id="ARBA00023015"/>
    </source>
</evidence>
<protein>
    <recommendedName>
        <fullName evidence="8">Zn(2)-C6 fungal-type domain-containing protein</fullName>
    </recommendedName>
</protein>
<dbReference type="GO" id="GO:0006351">
    <property type="term" value="P:DNA-templated transcription"/>
    <property type="evidence" value="ECO:0007669"/>
    <property type="project" value="InterPro"/>
</dbReference>
<dbReference type="InterPro" id="IPR001138">
    <property type="entry name" value="Zn2Cys6_DnaBD"/>
</dbReference>
<feature type="region of interest" description="Disordered" evidence="6">
    <location>
        <begin position="659"/>
        <end position="716"/>
    </location>
</feature>
<dbReference type="InterPro" id="IPR050987">
    <property type="entry name" value="AtrR-like"/>
</dbReference>
<feature type="domain" description="Zn(2)-C6 fungal-type" evidence="8">
    <location>
        <begin position="2"/>
        <end position="34"/>
    </location>
</feature>
<feature type="compositionally biased region" description="Polar residues" evidence="6">
    <location>
        <begin position="666"/>
        <end position="679"/>
    </location>
</feature>
<dbReference type="Proteomes" id="UP000319663">
    <property type="component" value="Unassembled WGS sequence"/>
</dbReference>
<proteinExistence type="predicted"/>
<reference evidence="9 10" key="1">
    <citation type="submission" date="2019-06" db="EMBL/GenBank/DDBJ databases">
        <title>Wine fermentation using esterase from Monascus purpureus.</title>
        <authorList>
            <person name="Geng C."/>
            <person name="Zhang Y."/>
        </authorList>
    </citation>
    <scope>NUCLEOTIDE SEQUENCE [LARGE SCALE GENOMIC DNA]</scope>
    <source>
        <strain evidence="9">HQ1</strain>
    </source>
</reference>
<dbReference type="CDD" id="cd12148">
    <property type="entry name" value="fungal_TF_MHR"/>
    <property type="match status" value="1"/>
</dbReference>
<dbReference type="GO" id="GO:0000981">
    <property type="term" value="F:DNA-binding transcription factor activity, RNA polymerase II-specific"/>
    <property type="evidence" value="ECO:0007669"/>
    <property type="project" value="InterPro"/>
</dbReference>
<dbReference type="GO" id="GO:0003677">
    <property type="term" value="F:DNA binding"/>
    <property type="evidence" value="ECO:0007669"/>
    <property type="project" value="UniProtKB-KW"/>
</dbReference>
<dbReference type="Pfam" id="PF00172">
    <property type="entry name" value="Zn_clus"/>
    <property type="match status" value="1"/>
</dbReference>
<organism evidence="9 10">
    <name type="scientific">Monascus purpureus</name>
    <name type="common">Red mold</name>
    <name type="synonym">Monascus anka</name>
    <dbReference type="NCBI Taxonomy" id="5098"/>
    <lineage>
        <taxon>Eukaryota</taxon>
        <taxon>Fungi</taxon>
        <taxon>Dikarya</taxon>
        <taxon>Ascomycota</taxon>
        <taxon>Pezizomycotina</taxon>
        <taxon>Eurotiomycetes</taxon>
        <taxon>Eurotiomycetidae</taxon>
        <taxon>Eurotiales</taxon>
        <taxon>Aspergillaceae</taxon>
        <taxon>Monascus</taxon>
    </lineage>
</organism>
<dbReference type="AlphaFoldDB" id="A0A507QW69"/>
<dbReference type="InterPro" id="IPR007219">
    <property type="entry name" value="XnlR_reg_dom"/>
</dbReference>
<keyword evidence="5" id="KW-0539">Nucleus</keyword>